<accession>A0A0E3SMG1</accession>
<reference evidence="1" key="1">
    <citation type="submission" date="2014-07" db="EMBL/GenBank/DDBJ databases">
        <title>Methanogenic archaea and the global carbon cycle.</title>
        <authorList>
            <person name="Henriksen J.R."/>
            <person name="Luke J."/>
            <person name="Reinhart S."/>
            <person name="Benedict M.N."/>
            <person name="Youngblut N.D."/>
            <person name="Metcalf M.E."/>
            <person name="Whitaker R.J."/>
            <person name="Metcalf W.W."/>
        </authorList>
    </citation>
    <scope>NUCLEOTIDE SEQUENCE [LARGE SCALE GENOMIC DNA]</scope>
    <source>
        <strain evidence="1">3</strain>
    </source>
</reference>
<protein>
    <submittedName>
        <fullName evidence="1">Uncharacterized protein</fullName>
    </submittedName>
</protein>
<organism evidence="1 2">
    <name type="scientific">Methanosarcina barkeri 3</name>
    <dbReference type="NCBI Taxonomy" id="1434107"/>
    <lineage>
        <taxon>Archaea</taxon>
        <taxon>Methanobacteriati</taxon>
        <taxon>Methanobacteriota</taxon>
        <taxon>Stenosarchaea group</taxon>
        <taxon>Methanomicrobia</taxon>
        <taxon>Methanosarcinales</taxon>
        <taxon>Methanosarcinaceae</taxon>
        <taxon>Methanosarcina</taxon>
    </lineage>
</organism>
<evidence type="ECO:0000313" key="2">
    <source>
        <dbReference type="Proteomes" id="UP000033066"/>
    </source>
</evidence>
<sequence>MTDKVGHVSLHNGGGFVVKMEFKYTSDGVNWKKSEQTDGITLGKTKKVDPGDLGVPNGSTIILKAIVVAGKDNEAKQQFIYEKGNPATAEYTITGTTLNNTLGLIGIQQIAVH</sequence>
<gene>
    <name evidence="1" type="ORF">MSBR3_1515</name>
</gene>
<keyword evidence="2" id="KW-1185">Reference proteome</keyword>
<dbReference type="Proteomes" id="UP000033066">
    <property type="component" value="Chromosome"/>
</dbReference>
<dbReference type="AlphaFoldDB" id="A0A0E3SMG1"/>
<dbReference type="EMBL" id="CP009517">
    <property type="protein sequence ID" value="AKB82093.1"/>
    <property type="molecule type" value="Genomic_DNA"/>
</dbReference>
<dbReference type="HOGENOM" id="CLU_2288925_0_0_2"/>
<dbReference type="RefSeq" id="WP_048107488.1">
    <property type="nucleotide sequence ID" value="NZ_CP009517.1"/>
</dbReference>
<proteinExistence type="predicted"/>
<dbReference type="KEGG" id="mbak:MSBR3_1515"/>
<evidence type="ECO:0000313" key="1">
    <source>
        <dbReference type="EMBL" id="AKB82093.1"/>
    </source>
</evidence>
<dbReference type="PATRIC" id="fig|1434107.4.peg.1974"/>
<name>A0A0E3SMG1_METBA</name>
<dbReference type="GeneID" id="24789056"/>